<dbReference type="InterPro" id="IPR032319">
    <property type="entry name" value="CLP1_P"/>
</dbReference>
<gene>
    <name evidence="8 12" type="primary">CLP1</name>
    <name evidence="12" type="ordered locus">PP7435_Chr3-0450</name>
</gene>
<keyword evidence="5 8" id="KW-0547">Nucleotide-binding</keyword>
<accession>F2QVI4</accession>
<evidence type="ECO:0000256" key="8">
    <source>
        <dbReference type="HAMAP-Rule" id="MF_03035"/>
    </source>
</evidence>
<organism evidence="12 13">
    <name type="scientific">Komagataella phaffii (strain ATCC 76273 / CBS 7435 / CECT 11047 / NRRL Y-11430 / Wegner 21-1)</name>
    <name type="common">Yeast</name>
    <name type="synonym">Pichia pastoris</name>
    <dbReference type="NCBI Taxonomy" id="981350"/>
    <lineage>
        <taxon>Eukaryota</taxon>
        <taxon>Fungi</taxon>
        <taxon>Dikarya</taxon>
        <taxon>Ascomycota</taxon>
        <taxon>Saccharomycotina</taxon>
        <taxon>Pichiomycetes</taxon>
        <taxon>Pichiales</taxon>
        <taxon>Pichiaceae</taxon>
        <taxon>Komagataella</taxon>
    </lineage>
</organism>
<comment type="subunit">
    <text evidence="8">Component of a pre-mRNA cleavage factor complex. Interacts directly with PCF11.</text>
</comment>
<dbReference type="GO" id="GO:0005524">
    <property type="term" value="F:ATP binding"/>
    <property type="evidence" value="ECO:0007669"/>
    <property type="project" value="UniProtKB-UniRule"/>
</dbReference>
<keyword evidence="4 8" id="KW-0507">mRNA processing</keyword>
<dbReference type="InterPro" id="IPR028606">
    <property type="entry name" value="Clp1"/>
</dbReference>
<dbReference type="GO" id="GO:0031124">
    <property type="term" value="P:mRNA 3'-end processing"/>
    <property type="evidence" value="ECO:0007669"/>
    <property type="project" value="UniProtKB-UniRule"/>
</dbReference>
<feature type="binding site" evidence="8">
    <location>
        <begin position="140"/>
        <end position="145"/>
    </location>
    <ligand>
        <name>ATP</name>
        <dbReference type="ChEBI" id="CHEBI:30616"/>
    </ligand>
</feature>
<dbReference type="Pfam" id="PF06807">
    <property type="entry name" value="Clp1"/>
    <property type="match status" value="1"/>
</dbReference>
<reference key="2">
    <citation type="submission" date="2011-04" db="EMBL/GenBank/DDBJ databases">
        <title>High-quality genome sequence of Pichia pastoris CBS 7435.</title>
        <authorList>
            <person name="Kueberl A."/>
            <person name="Schneider J."/>
            <person name="Thallinger G.G."/>
            <person name="Anderl I."/>
            <person name="Wibberg D."/>
            <person name="Hajek T."/>
            <person name="Jaenicke S."/>
            <person name="Brinkrolf K."/>
            <person name="Goesmann A."/>
            <person name="Szczepanowski R."/>
            <person name="Puehler A."/>
            <person name="Schwab H."/>
            <person name="Glieder A."/>
            <person name="Pichler H."/>
        </authorList>
    </citation>
    <scope>NUCLEOTIDE SEQUENCE</scope>
    <source>
        <strain>CBS 7435</strain>
    </source>
</reference>
<dbReference type="HOGENOM" id="CLU_018195_3_0_1"/>
<evidence type="ECO:0000256" key="4">
    <source>
        <dbReference type="ARBA" id="ARBA00022664"/>
    </source>
</evidence>
<dbReference type="Pfam" id="PF16575">
    <property type="entry name" value="CLP1_P"/>
    <property type="match status" value="1"/>
</dbReference>
<evidence type="ECO:0000313" key="13">
    <source>
        <dbReference type="Proteomes" id="UP000006853"/>
    </source>
</evidence>
<feature type="domain" description="Clp1 P-loop" evidence="11">
    <location>
        <begin position="137"/>
        <end position="344"/>
    </location>
</feature>
<reference evidence="12 13" key="1">
    <citation type="journal article" date="2011" name="J. Biotechnol.">
        <title>High-quality genome sequence of Pichia pastoris CBS7435.</title>
        <authorList>
            <person name="Kuberl A."/>
            <person name="Schneider J."/>
            <person name="Thallinger G.G."/>
            <person name="Anderl I."/>
            <person name="Wibberg D."/>
            <person name="Hajek T."/>
            <person name="Jaenicke S."/>
            <person name="Brinkrolf K."/>
            <person name="Goesmann A."/>
            <person name="Szczepanowski R."/>
            <person name="Puhler A."/>
            <person name="Schwab H."/>
            <person name="Glieder A."/>
            <person name="Pichler H."/>
        </authorList>
    </citation>
    <scope>NUCLEOTIDE SEQUENCE [LARGE SCALE GENOMIC DNA]</scope>
    <source>
        <strain evidence="13">ATCC 76273 / CBS 7435 / CECT 11047 / NRRL Y-11430 / Wegner 21-1</strain>
    </source>
</reference>
<keyword evidence="7 8" id="KW-0539">Nucleus</keyword>
<reference evidence="12 13" key="3">
    <citation type="journal article" date="2016" name="FEMS Yeast Res.">
        <title>Curation of the genome annotation of Pichia pastoris (Komagataella phaffii) CBS7435 from gene level to protein function.</title>
        <authorList>
            <person name="Valli M."/>
            <person name="Tatto N.E."/>
            <person name="Peymann A."/>
            <person name="Gruber C."/>
            <person name="Landes N."/>
            <person name="Ekker H."/>
            <person name="Thallinger G.G."/>
            <person name="Mattanovich D."/>
            <person name="Gasser B."/>
            <person name="Graf A.B."/>
        </authorList>
    </citation>
    <scope>GENOME REANNOTATION</scope>
    <source>
        <strain evidence="12 13">ATCC 76273 / CBS 7435 / CECT 11047 / NRRL Y-11430 / Wegner 21-1</strain>
    </source>
</reference>
<dbReference type="InterPro" id="IPR010655">
    <property type="entry name" value="Clp1_C"/>
</dbReference>
<dbReference type="PANTHER" id="PTHR12755">
    <property type="entry name" value="CLEAVAGE/POLYADENYLATION FACTOR IA SUBUNIT CLP1P"/>
    <property type="match status" value="1"/>
</dbReference>
<feature type="binding site" evidence="8">
    <location>
        <position position="70"/>
    </location>
    <ligand>
        <name>ATP</name>
        <dbReference type="ChEBI" id="CHEBI:30616"/>
    </ligand>
</feature>
<proteinExistence type="inferred from homology"/>
<protein>
    <recommendedName>
        <fullName evidence="3">Polynucleotide 5'-hydroxyl-kinase GRC3</fullName>
    </recommendedName>
    <alternativeName>
        <fullName evidence="2">Polynucleotide 5'-hydroxyl-kinase grc3</fullName>
    </alternativeName>
</protein>
<feature type="domain" description="Clp1 C-terminal" evidence="9">
    <location>
        <begin position="350"/>
        <end position="486"/>
    </location>
</feature>
<evidence type="ECO:0000259" key="10">
    <source>
        <dbReference type="Pfam" id="PF16573"/>
    </source>
</evidence>
<dbReference type="FunFam" id="2.60.120.1030:FF:000001">
    <property type="entry name" value="Protein CLP1 homolog 5"/>
    <property type="match status" value="1"/>
</dbReference>
<comment type="similarity">
    <text evidence="8">Belongs to the Clp1 family. Clp1 subfamily.</text>
</comment>
<dbReference type="GO" id="GO:0006388">
    <property type="term" value="P:tRNA splicing, via endonucleolytic cleavage and ligation"/>
    <property type="evidence" value="ECO:0007669"/>
    <property type="project" value="TreeGrafter"/>
</dbReference>
<evidence type="ECO:0000256" key="1">
    <source>
        <dbReference type="ARBA" id="ARBA00004123"/>
    </source>
</evidence>
<evidence type="ECO:0000256" key="5">
    <source>
        <dbReference type="ARBA" id="ARBA00022741"/>
    </source>
</evidence>
<evidence type="ECO:0000313" key="12">
    <source>
        <dbReference type="EMBL" id="CCA39412.1"/>
    </source>
</evidence>
<feature type="binding site" evidence="8">
    <location>
        <position position="30"/>
    </location>
    <ligand>
        <name>ATP</name>
        <dbReference type="ChEBI" id="CHEBI:30616"/>
    </ligand>
</feature>
<evidence type="ECO:0000256" key="2">
    <source>
        <dbReference type="ARBA" id="ARBA00018706"/>
    </source>
</evidence>
<feature type="domain" description="Clp1 N-terminal" evidence="10">
    <location>
        <begin position="24"/>
        <end position="113"/>
    </location>
</feature>
<name>F2QVI4_KOMPC</name>
<dbReference type="InterPro" id="IPR027417">
    <property type="entry name" value="P-loop_NTPase"/>
</dbReference>
<dbReference type="GO" id="GO:0051731">
    <property type="term" value="F:polynucleotide 5'-hydroxyl-kinase activity"/>
    <property type="evidence" value="ECO:0007669"/>
    <property type="project" value="InterPro"/>
</dbReference>
<dbReference type="GO" id="GO:0005849">
    <property type="term" value="C:mRNA cleavage factor complex"/>
    <property type="evidence" value="ECO:0007669"/>
    <property type="project" value="UniProtKB-UniRule"/>
</dbReference>
<dbReference type="Pfam" id="PF16573">
    <property type="entry name" value="CLP1_N"/>
    <property type="match status" value="1"/>
</dbReference>
<evidence type="ECO:0000259" key="9">
    <source>
        <dbReference type="Pfam" id="PF06807"/>
    </source>
</evidence>
<evidence type="ECO:0000259" key="11">
    <source>
        <dbReference type="Pfam" id="PF16575"/>
    </source>
</evidence>
<dbReference type="PANTHER" id="PTHR12755:SF6">
    <property type="entry name" value="POLYRIBONUCLEOTIDE 5'-HYDROXYL-KINASE CLP1"/>
    <property type="match status" value="1"/>
</dbReference>
<evidence type="ECO:0000256" key="6">
    <source>
        <dbReference type="ARBA" id="ARBA00022840"/>
    </source>
</evidence>
<evidence type="ECO:0000256" key="7">
    <source>
        <dbReference type="ARBA" id="ARBA00023242"/>
    </source>
</evidence>
<dbReference type="InterPro" id="IPR038238">
    <property type="entry name" value="Clp1_C_sf"/>
</dbReference>
<evidence type="ECO:0000256" key="3">
    <source>
        <dbReference type="ARBA" id="ARBA00019824"/>
    </source>
</evidence>
<keyword evidence="13" id="KW-1185">Reference proteome</keyword>
<comment type="subcellular location">
    <subcellularLocation>
        <location evidence="1 8">Nucleus</location>
    </subcellularLocation>
</comment>
<dbReference type="InterPro" id="IPR045116">
    <property type="entry name" value="Clp1/Grc3"/>
</dbReference>
<dbReference type="HAMAP" id="MF_03035">
    <property type="entry name" value="Clp1"/>
    <property type="match status" value="1"/>
</dbReference>
<dbReference type="AlphaFoldDB" id="F2QVI4"/>
<dbReference type="Proteomes" id="UP000006853">
    <property type="component" value="Chromosome 3"/>
</dbReference>
<keyword evidence="6 8" id="KW-0067">ATP-binding</keyword>
<dbReference type="Gene3D" id="2.60.120.1030">
    <property type="entry name" value="Clp1, DNA binding domain"/>
    <property type="match status" value="1"/>
</dbReference>
<comment type="function">
    <text evidence="8">Required for endonucleolytic cleavage during polyadenylation-dependent pre-mRNA 3'-end formation.</text>
</comment>
<dbReference type="InterPro" id="IPR032324">
    <property type="entry name" value="Clp1_N"/>
</dbReference>
<dbReference type="InterPro" id="IPR038239">
    <property type="entry name" value="Clp1_N_sf"/>
</dbReference>
<dbReference type="EMBL" id="FR839630">
    <property type="protein sequence ID" value="CCA39412.1"/>
    <property type="molecule type" value="Genomic_DNA"/>
</dbReference>
<dbReference type="Gene3D" id="2.40.30.330">
    <property type="entry name" value="Pre-mRNA cleavage complex subunit Clp1, C-terminal domain"/>
    <property type="match status" value="1"/>
</dbReference>
<dbReference type="Gene3D" id="3.40.50.300">
    <property type="entry name" value="P-loop containing nucleotide triphosphate hydrolases"/>
    <property type="match status" value="1"/>
</dbReference>
<sequence length="558" mass="62252">MSLPGLDQEASSVAVVQEQSNTITLKPNSEWRYEVSNDETIKVKLIDGFAEIFGTEISQNIEYTFRGPLKSCIFTYRGCKLQFSGDPSSEYVSEETTMPIYFNLHTLLEEQRKYVTAQNLSRKPNDRLKGPRVLIIGSKDCGRTSLARILVSYAQKMDRQPLLVSLNPQESAFTPPGVLTGTPISEMLNVENINLGETITTGASFYHQKQPIVKYYGSESLEKNEPLYKYEVSRLGVSCLSRLEEDPIVGNSGLVVDTPPLSIKNLNIIENIISDFEINVLVVIGNERLSIDLKKKLTKLNNPPSDPSKKLNLVKVAKSGGCVEKDDSFIRSRQQRVIKEYFYGFDKIVLSPYTITVAYNEVILFQSTNTNEFDQSLIPSADSFIPDSSNADRKGRSTMNFFSRFEPSESSLQHCILTMVNPSQLDLQKYLYTKDDSGLMEDVANSSVLGFAYVIGADDSKERLRILIPQPSKQLPSKVLILTDYRLASYFGGRSVNSVEMPSSGSLSPDVAPGSIKPSKKVSLNSCQRVDQVPRLTKIVELKSCKNHHKTEAGILPE</sequence>